<dbReference type="RefSeq" id="WP_080042000.1">
    <property type="nucleotide sequence ID" value="NZ_CP017717.1"/>
</dbReference>
<dbReference type="Proteomes" id="UP000190797">
    <property type="component" value="Chromosome"/>
</dbReference>
<name>A0A1V0A6A6_9ACTN</name>
<dbReference type="InterPro" id="IPR016181">
    <property type="entry name" value="Acyl_CoA_acyltransferase"/>
</dbReference>
<dbReference type="Pfam" id="PF00583">
    <property type="entry name" value="Acetyltransf_1"/>
    <property type="match status" value="1"/>
</dbReference>
<dbReference type="KEGG" id="noa:BKM31_33570"/>
<dbReference type="PANTHER" id="PTHR13170:SF16">
    <property type="entry name" value="PROTEIN O-GLCNACASE"/>
    <property type="match status" value="1"/>
</dbReference>
<dbReference type="InterPro" id="IPR051822">
    <property type="entry name" value="Glycosyl_Hydrolase_84"/>
</dbReference>
<gene>
    <name evidence="2" type="ORF">BKM31_33570</name>
</gene>
<dbReference type="PANTHER" id="PTHR13170">
    <property type="entry name" value="O-GLCNACASE"/>
    <property type="match status" value="1"/>
</dbReference>
<keyword evidence="3" id="KW-1185">Reference proteome</keyword>
<evidence type="ECO:0000313" key="2">
    <source>
        <dbReference type="EMBL" id="AQZ65738.1"/>
    </source>
</evidence>
<feature type="domain" description="N-acetyltransferase" evidence="1">
    <location>
        <begin position="4"/>
        <end position="203"/>
    </location>
</feature>
<proteinExistence type="predicted"/>
<accession>A0A1V0A6A6</accession>
<keyword evidence="2" id="KW-0808">Transferase</keyword>
<dbReference type="STRING" id="1909395.BKM31_33570"/>
<dbReference type="PROSITE" id="PS51186">
    <property type="entry name" value="GNAT"/>
    <property type="match status" value="1"/>
</dbReference>
<organism evidence="2 3">
    <name type="scientific">[Actinomadura] parvosata subsp. kistnae</name>
    <dbReference type="NCBI Taxonomy" id="1909395"/>
    <lineage>
        <taxon>Bacteria</taxon>
        <taxon>Bacillati</taxon>
        <taxon>Actinomycetota</taxon>
        <taxon>Actinomycetes</taxon>
        <taxon>Streptosporangiales</taxon>
        <taxon>Streptosporangiaceae</taxon>
        <taxon>Nonomuraea</taxon>
    </lineage>
</organism>
<sequence>MISPYVRSYQPRDLEAVYDICVRTADAGGDARGMYASDRLMGDLFAAPYVILEPEHAHVVDDGEGNAVGYIVGTADTERFVRRYREEWIPRAGLPLPADPPVTPDDHMLALHYRPERMILPELAGHPAHLHIDLLPDWQGKGWGRRLMGAFVDGLRAAGVTGLHLSMLTSNVAARAFYDRLGFEELAVPGAGVVTYLVRDTSPVR</sequence>
<dbReference type="CDD" id="cd04301">
    <property type="entry name" value="NAT_SF"/>
    <property type="match status" value="1"/>
</dbReference>
<dbReference type="Gene3D" id="3.40.630.30">
    <property type="match status" value="1"/>
</dbReference>
<evidence type="ECO:0000313" key="3">
    <source>
        <dbReference type="Proteomes" id="UP000190797"/>
    </source>
</evidence>
<reference evidence="3" key="1">
    <citation type="journal article" date="2017" name="Med. Chem. Commun.">
        <title>Nonomuraea sp. ATCC 55076 harbours the largest actinomycete chromosome to date and the kistamicin biosynthetic gene cluster.</title>
        <authorList>
            <person name="Nazari B."/>
            <person name="Forneris C.C."/>
            <person name="Gibson M.I."/>
            <person name="Moon K."/>
            <person name="Schramma K.R."/>
            <person name="Seyedsayamdost M.R."/>
        </authorList>
    </citation>
    <scope>NUCLEOTIDE SEQUENCE [LARGE SCALE GENOMIC DNA]</scope>
    <source>
        <strain evidence="3">ATCC 55076</strain>
    </source>
</reference>
<dbReference type="AlphaFoldDB" id="A0A1V0A6A6"/>
<dbReference type="InterPro" id="IPR000182">
    <property type="entry name" value="GNAT_dom"/>
</dbReference>
<dbReference type="EMBL" id="CP017717">
    <property type="protein sequence ID" value="AQZ65738.1"/>
    <property type="molecule type" value="Genomic_DNA"/>
</dbReference>
<protein>
    <submittedName>
        <fullName evidence="2">GNAT family N-acetyltransferase</fullName>
    </submittedName>
</protein>
<evidence type="ECO:0000259" key="1">
    <source>
        <dbReference type="PROSITE" id="PS51186"/>
    </source>
</evidence>
<dbReference type="SUPFAM" id="SSF55729">
    <property type="entry name" value="Acyl-CoA N-acyltransferases (Nat)"/>
    <property type="match status" value="1"/>
</dbReference>
<dbReference type="GO" id="GO:0016747">
    <property type="term" value="F:acyltransferase activity, transferring groups other than amino-acyl groups"/>
    <property type="evidence" value="ECO:0007669"/>
    <property type="project" value="InterPro"/>
</dbReference>
<dbReference type="OrthoDB" id="8593648at2"/>